<proteinExistence type="predicted"/>
<sequence>MASILKSIADKTAGLSFGDGLNTNEPEEEFPSGPPKLQHTANGDLPAPLSIKPRPDNVEVHSSKLADFYMEGRSPRSANGSSPLLTPTSASRRRVAFAEPPSPVPIATVEKADGNPDRNFWRKKSLRRLFSESKNVQLHPSSDDVRIQIVEESMTVLRHNDLGGYTVPAHGLYPFQWNWDSAIVASGWAVFDEARAWQEIESLFSGQWEDGMVPSIVFHKPSTTYFPGPEIWGTKEKPSKSTGITQPPVAAMSVRFLYEHADDPLLAMSEAGKLFPKLLAWHRWFYKARDPFNTGVVAILHPWESGMDNSPAWDEPMRFPVDNLQPYVRCDLNHVHPEMRPTKETYDHYLTLLYRFKNANFYDPDKLYHISPFRVTDLCVNCILFRANRDLRWLAIKLGRQEVVAEIDAWLDKGFQGFESLWDEEAGIYKCRDQITGKLCPAAISAGFLPLFAGVVSEKRAARLVRTLEQWLEQVKYGVPSMDPADPRFEPLRYWRGPVWIIINWMISNGLKHYGYDALANRIKDHSIALTSESGLFEYFNPVTGEGEGGHDFSWTAAMSLAWMDRPAAIAVGSKMHGPKKELGASWTATPVKK</sequence>
<dbReference type="InterPro" id="IPR008928">
    <property type="entry name" value="6-hairpin_glycosidase_sf"/>
</dbReference>
<gene>
    <name evidence="3" type="ORF">KFL_000080440</name>
</gene>
<evidence type="ECO:0000313" key="4">
    <source>
        <dbReference type="Proteomes" id="UP000054558"/>
    </source>
</evidence>
<name>A0A1Y1HQN1_KLENI</name>
<dbReference type="STRING" id="105231.A0A1Y1HQN1"/>
<feature type="region of interest" description="Disordered" evidence="1">
    <location>
        <begin position="9"/>
        <end position="56"/>
    </location>
</feature>
<evidence type="ECO:0000313" key="3">
    <source>
        <dbReference type="EMBL" id="GAQ78138.1"/>
    </source>
</evidence>
<dbReference type="OrthoDB" id="410058at2759"/>
<organism evidence="3 4">
    <name type="scientific">Klebsormidium nitens</name>
    <name type="common">Green alga</name>
    <name type="synonym">Ulothrix nitens</name>
    <dbReference type="NCBI Taxonomy" id="105231"/>
    <lineage>
        <taxon>Eukaryota</taxon>
        <taxon>Viridiplantae</taxon>
        <taxon>Streptophyta</taxon>
        <taxon>Klebsormidiophyceae</taxon>
        <taxon>Klebsormidiales</taxon>
        <taxon>Klebsormidiaceae</taxon>
        <taxon>Klebsormidium</taxon>
    </lineage>
</organism>
<dbReference type="GO" id="GO:0004573">
    <property type="term" value="F:Glc3Man9GlcNAc2 oligosaccharide glucosidase activity"/>
    <property type="evidence" value="ECO:0000318"/>
    <property type="project" value="GO_Central"/>
</dbReference>
<dbReference type="EMBL" id="DF236957">
    <property type="protein sequence ID" value="GAQ78138.1"/>
    <property type="molecule type" value="Genomic_DNA"/>
</dbReference>
<feature type="compositionally biased region" description="Polar residues" evidence="1">
    <location>
        <begin position="76"/>
        <end position="90"/>
    </location>
</feature>
<protein>
    <submittedName>
        <fullName evidence="3">Glucosidase I</fullName>
    </submittedName>
</protein>
<dbReference type="OMA" id="RIPHIVF"/>
<dbReference type="InterPro" id="IPR054491">
    <property type="entry name" value="MGH1-like_GH"/>
</dbReference>
<dbReference type="Pfam" id="PF22422">
    <property type="entry name" value="MGH1-like_GH"/>
    <property type="match status" value="1"/>
</dbReference>
<evidence type="ECO:0000259" key="2">
    <source>
        <dbReference type="Pfam" id="PF22422"/>
    </source>
</evidence>
<feature type="domain" description="Mannosylglycerate hydrolase MGH1-like glycoside hydrolase" evidence="2">
    <location>
        <begin position="173"/>
        <end position="556"/>
    </location>
</feature>
<dbReference type="GO" id="GO:0006487">
    <property type="term" value="P:protein N-linked glycosylation"/>
    <property type="evidence" value="ECO:0000318"/>
    <property type="project" value="GO_Central"/>
</dbReference>
<keyword evidence="4" id="KW-1185">Reference proteome</keyword>
<dbReference type="GO" id="GO:0009311">
    <property type="term" value="P:oligosaccharide metabolic process"/>
    <property type="evidence" value="ECO:0007669"/>
    <property type="project" value="InterPro"/>
</dbReference>
<dbReference type="InterPro" id="IPR012341">
    <property type="entry name" value="6hp_glycosidase-like_sf"/>
</dbReference>
<evidence type="ECO:0000256" key="1">
    <source>
        <dbReference type="SAM" id="MobiDB-lite"/>
    </source>
</evidence>
<dbReference type="Gene3D" id="1.50.10.10">
    <property type="match status" value="1"/>
</dbReference>
<reference evidence="3 4" key="1">
    <citation type="journal article" date="2014" name="Nat. Commun.">
        <title>Klebsormidium flaccidum genome reveals primary factors for plant terrestrial adaptation.</title>
        <authorList>
            <person name="Hori K."/>
            <person name="Maruyama F."/>
            <person name="Fujisawa T."/>
            <person name="Togashi T."/>
            <person name="Yamamoto N."/>
            <person name="Seo M."/>
            <person name="Sato S."/>
            <person name="Yamada T."/>
            <person name="Mori H."/>
            <person name="Tajima N."/>
            <person name="Moriyama T."/>
            <person name="Ikeuchi M."/>
            <person name="Watanabe M."/>
            <person name="Wada H."/>
            <person name="Kobayashi K."/>
            <person name="Saito M."/>
            <person name="Masuda T."/>
            <person name="Sasaki-Sekimoto Y."/>
            <person name="Mashiguchi K."/>
            <person name="Awai K."/>
            <person name="Shimojima M."/>
            <person name="Masuda S."/>
            <person name="Iwai M."/>
            <person name="Nobusawa T."/>
            <person name="Narise T."/>
            <person name="Kondo S."/>
            <person name="Saito H."/>
            <person name="Sato R."/>
            <person name="Murakawa M."/>
            <person name="Ihara Y."/>
            <person name="Oshima-Yamada Y."/>
            <person name="Ohtaka K."/>
            <person name="Satoh M."/>
            <person name="Sonobe K."/>
            <person name="Ishii M."/>
            <person name="Ohtani R."/>
            <person name="Kanamori-Sato M."/>
            <person name="Honoki R."/>
            <person name="Miyazaki D."/>
            <person name="Mochizuki H."/>
            <person name="Umetsu J."/>
            <person name="Higashi K."/>
            <person name="Shibata D."/>
            <person name="Kamiya Y."/>
            <person name="Sato N."/>
            <person name="Nakamura Y."/>
            <person name="Tabata S."/>
            <person name="Ida S."/>
            <person name="Kurokawa K."/>
            <person name="Ohta H."/>
        </authorList>
    </citation>
    <scope>NUCLEOTIDE SEQUENCE [LARGE SCALE GENOMIC DNA]</scope>
    <source>
        <strain evidence="3 4">NIES-2285</strain>
    </source>
</reference>
<feature type="region of interest" description="Disordered" evidence="1">
    <location>
        <begin position="71"/>
        <end position="99"/>
    </location>
</feature>
<dbReference type="PANTHER" id="PTHR10412:SF21">
    <property type="entry name" value="ALPHA,ALPHA-TREHALASE"/>
    <property type="match status" value="1"/>
</dbReference>
<dbReference type="GO" id="GO:0005789">
    <property type="term" value="C:endoplasmic reticulum membrane"/>
    <property type="evidence" value="ECO:0000318"/>
    <property type="project" value="GO_Central"/>
</dbReference>
<dbReference type="InterPro" id="IPR004888">
    <property type="entry name" value="Glycoside_hydrolase_63"/>
</dbReference>
<dbReference type="Proteomes" id="UP000054558">
    <property type="component" value="Unassembled WGS sequence"/>
</dbReference>
<dbReference type="SUPFAM" id="SSF48208">
    <property type="entry name" value="Six-hairpin glycosidases"/>
    <property type="match status" value="1"/>
</dbReference>
<accession>A0A1Y1HQN1</accession>
<dbReference type="PANTHER" id="PTHR10412">
    <property type="entry name" value="MANNOSYL-OLIGOSACCHARIDE GLUCOSIDASE"/>
    <property type="match status" value="1"/>
</dbReference>
<dbReference type="AlphaFoldDB" id="A0A1Y1HQN1"/>